<comment type="similarity">
    <text evidence="6">Belongs to the TPP enzyme family. MenD subfamily.</text>
</comment>
<dbReference type="CDD" id="cd02009">
    <property type="entry name" value="TPP_SHCHC_synthase"/>
    <property type="match status" value="1"/>
</dbReference>
<evidence type="ECO:0000313" key="10">
    <source>
        <dbReference type="Proteomes" id="UP000313948"/>
    </source>
</evidence>
<keyword evidence="1 6" id="KW-0808">Transferase</keyword>
<evidence type="ECO:0000256" key="3">
    <source>
        <dbReference type="ARBA" id="ARBA00022842"/>
    </source>
</evidence>
<keyword evidence="2 6" id="KW-0479">Metal-binding</keyword>
<dbReference type="PANTHER" id="PTHR42916">
    <property type="entry name" value="2-SUCCINYL-5-ENOLPYRUVYL-6-HYDROXY-3-CYCLOHEXENE-1-CARBOXYLATE SYNTHASE"/>
    <property type="match status" value="1"/>
</dbReference>
<reference evidence="9 10" key="1">
    <citation type="submission" date="2019-05" db="EMBL/GenBank/DDBJ databases">
        <title>Georgenia *** sp. nov., and Georgenia *** sp. nov., isolated from the intestinal contents of plateau pika (Ochotona curzoniae) in the Qinghai-Tibet plateau of China.</title>
        <authorList>
            <person name="Tian Z."/>
        </authorList>
    </citation>
    <scope>NUCLEOTIDE SEQUENCE [LARGE SCALE GENOMIC DNA]</scope>
    <source>
        <strain evidence="9 10">Z294</strain>
    </source>
</reference>
<comment type="pathway">
    <text evidence="6">Quinol/quinone metabolism; menaquinone biosynthesis.</text>
</comment>
<protein>
    <recommendedName>
        <fullName evidence="6">2-succinyl-5-enolpyruvyl-6-hydroxy-3-cyclohexene-1-carboxylate synthase</fullName>
        <shortName evidence="6">SEPHCHC synthase</shortName>
        <ecNumber evidence="6">2.2.1.9</ecNumber>
    </recommendedName>
    <alternativeName>
        <fullName evidence="6">Menaquinone biosynthesis protein MenD</fullName>
    </alternativeName>
</protein>
<dbReference type="Gene3D" id="3.40.50.1220">
    <property type="entry name" value="TPP-binding domain"/>
    <property type="match status" value="1"/>
</dbReference>
<comment type="function">
    <text evidence="6">Catalyzes the thiamine diphosphate-dependent decarboxylation of 2-oxoglutarate and the subsequent addition of the resulting succinic semialdehyde-thiamine pyrophosphate anion to isochorismate to yield 2-succinyl-5-enolpyruvyl-6-hydroxy-3-cyclohexene-1-carboxylate (SEPHCHC).</text>
</comment>
<comment type="subunit">
    <text evidence="6">Homodimer.</text>
</comment>
<proteinExistence type="inferred from homology"/>
<dbReference type="Gene3D" id="3.40.50.970">
    <property type="match status" value="2"/>
</dbReference>
<feature type="domain" description="Thiamine pyrophosphate enzyme N-terminal TPP-binding" evidence="8">
    <location>
        <begin position="25"/>
        <end position="138"/>
    </location>
</feature>
<dbReference type="InterPro" id="IPR011766">
    <property type="entry name" value="TPP_enzyme_TPP-bd"/>
</dbReference>
<accession>A0ABX5VTG0</accession>
<evidence type="ECO:0000256" key="6">
    <source>
        <dbReference type="HAMAP-Rule" id="MF_01659"/>
    </source>
</evidence>
<sequence length="566" mass="57425">MGPAPARRRGGGPVSGEAPSALLARELVTALVRGGVRHVVLSPGSRSAPLAYALLAAHDAGWLRLHVRVDERVAGFVALGLARADGVPAAVVTTSGTAVANLHPAVLEAAHSGVPLVVVSADRPHEMRRTGANQTTEQVGIFASAPRWEADLPADTPPAAVGQVVVRALAAATGARSGEPGPVHLNVAFREPLVPARAWEPGEVPGKREVVAPRQPGGVVEIPAGGRTVVVAGDGAGPAAAALAEAGGWPLLAEPTSGARSGPNAVPAYRLLLGELGGQVERVVVLGHPTLSRPVSALLARTEPEVVVVAPTGRVWPDVAGTADRVAGAVRVVPGEDDGADWLGRWQRAGAAAAQVLAGRDVLDGLTVARAVVAAAAGEPATLVLGSSMTVRDWDLALPALPAGLRLVANRGLAGIDGTLSTATGLALASRAPVRAVVGDLTFLHDVGGLLRGALEEEVDLQVVLLNDGGGSIFATLEHGAPERAATFERVFGTPQAVDVAALCAGYGVRHVLARSLPELEAAVAAPVRGRSVVEVPLDRSTLRADRTTLAEAVTTAVRNALPSTP</sequence>
<dbReference type="InterPro" id="IPR029061">
    <property type="entry name" value="THDP-binding"/>
</dbReference>
<evidence type="ECO:0000259" key="7">
    <source>
        <dbReference type="Pfam" id="PF02775"/>
    </source>
</evidence>
<evidence type="ECO:0000256" key="1">
    <source>
        <dbReference type="ARBA" id="ARBA00022679"/>
    </source>
</evidence>
<dbReference type="InterPro" id="IPR012001">
    <property type="entry name" value="Thiamin_PyroP_enz_TPP-bd_dom"/>
</dbReference>
<dbReference type="CDD" id="cd07037">
    <property type="entry name" value="TPP_PYR_MenD"/>
    <property type="match status" value="1"/>
</dbReference>
<keyword evidence="6" id="KW-0474">Menaquinone biosynthesis</keyword>
<gene>
    <name evidence="6 9" type="primary">menD</name>
    <name evidence="9" type="ORF">FE251_13615</name>
</gene>
<keyword evidence="4 6" id="KW-0786">Thiamine pyrophosphate</keyword>
<comment type="catalytic activity">
    <reaction evidence="6">
        <text>isochorismate + 2-oxoglutarate + H(+) = 5-enolpyruvoyl-6-hydroxy-2-succinyl-cyclohex-3-ene-1-carboxylate + CO2</text>
        <dbReference type="Rhea" id="RHEA:25593"/>
        <dbReference type="ChEBI" id="CHEBI:15378"/>
        <dbReference type="ChEBI" id="CHEBI:16526"/>
        <dbReference type="ChEBI" id="CHEBI:16810"/>
        <dbReference type="ChEBI" id="CHEBI:29780"/>
        <dbReference type="ChEBI" id="CHEBI:58818"/>
        <dbReference type="EC" id="2.2.1.9"/>
    </reaction>
</comment>
<comment type="cofactor">
    <cofactor evidence="6">
        <name>Mg(2+)</name>
        <dbReference type="ChEBI" id="CHEBI:18420"/>
    </cofactor>
    <cofactor evidence="6">
        <name>Mn(2+)</name>
        <dbReference type="ChEBI" id="CHEBI:29035"/>
    </cofactor>
</comment>
<evidence type="ECO:0000256" key="2">
    <source>
        <dbReference type="ARBA" id="ARBA00022723"/>
    </source>
</evidence>
<feature type="domain" description="Thiamine pyrophosphate enzyme TPP-binding" evidence="7">
    <location>
        <begin position="407"/>
        <end position="528"/>
    </location>
</feature>
<dbReference type="EC" id="2.2.1.9" evidence="6"/>
<keyword evidence="3 6" id="KW-0460">Magnesium</keyword>
<dbReference type="NCBIfam" id="TIGR00173">
    <property type="entry name" value="menD"/>
    <property type="match status" value="1"/>
</dbReference>
<dbReference type="EMBL" id="CP040899">
    <property type="protein sequence ID" value="QDB80300.1"/>
    <property type="molecule type" value="Genomic_DNA"/>
</dbReference>
<comment type="cofactor">
    <cofactor evidence="6">
        <name>thiamine diphosphate</name>
        <dbReference type="ChEBI" id="CHEBI:58937"/>
    </cofactor>
    <text evidence="6">Binds 1 thiamine pyrophosphate per subunit.</text>
</comment>
<evidence type="ECO:0000256" key="4">
    <source>
        <dbReference type="ARBA" id="ARBA00023052"/>
    </source>
</evidence>
<dbReference type="SUPFAM" id="SSF52518">
    <property type="entry name" value="Thiamin diphosphate-binding fold (THDP-binding)"/>
    <property type="match status" value="2"/>
</dbReference>
<keyword evidence="10" id="KW-1185">Reference proteome</keyword>
<dbReference type="GO" id="GO:0070204">
    <property type="term" value="F:2-succinyl-5-enolpyruvyl-6-hydroxy-3-cyclohexene-1-carboxylic-acid synthase activity"/>
    <property type="evidence" value="ECO:0007669"/>
    <property type="project" value="UniProtKB-EC"/>
</dbReference>
<evidence type="ECO:0000259" key="8">
    <source>
        <dbReference type="Pfam" id="PF02776"/>
    </source>
</evidence>
<organism evidence="9 10">
    <name type="scientific">Georgenia wutianyii</name>
    <dbReference type="NCBI Taxonomy" id="2585135"/>
    <lineage>
        <taxon>Bacteria</taxon>
        <taxon>Bacillati</taxon>
        <taxon>Actinomycetota</taxon>
        <taxon>Actinomycetes</taxon>
        <taxon>Micrococcales</taxon>
        <taxon>Bogoriellaceae</taxon>
        <taxon>Georgenia</taxon>
    </lineage>
</organism>
<dbReference type="Proteomes" id="UP000313948">
    <property type="component" value="Chromosome"/>
</dbReference>
<evidence type="ECO:0000256" key="5">
    <source>
        <dbReference type="ARBA" id="ARBA00023211"/>
    </source>
</evidence>
<dbReference type="PIRSF" id="PIRSF004983">
    <property type="entry name" value="MenD"/>
    <property type="match status" value="1"/>
</dbReference>
<evidence type="ECO:0000313" key="9">
    <source>
        <dbReference type="EMBL" id="QDB80300.1"/>
    </source>
</evidence>
<dbReference type="HAMAP" id="MF_01659">
    <property type="entry name" value="MenD"/>
    <property type="match status" value="1"/>
</dbReference>
<keyword evidence="5 6" id="KW-0464">Manganese</keyword>
<dbReference type="InterPro" id="IPR004433">
    <property type="entry name" value="MenaQ_synth_MenD"/>
</dbReference>
<name>A0ABX5VTG0_9MICO</name>
<dbReference type="Pfam" id="PF02775">
    <property type="entry name" value="TPP_enzyme_C"/>
    <property type="match status" value="1"/>
</dbReference>
<dbReference type="PANTHER" id="PTHR42916:SF1">
    <property type="entry name" value="PROTEIN PHYLLO, CHLOROPLASTIC"/>
    <property type="match status" value="1"/>
</dbReference>
<comment type="pathway">
    <text evidence="6">Quinol/quinone metabolism; 1,4-dihydroxy-2-naphthoate biosynthesis; 1,4-dihydroxy-2-naphthoate from chorismate: step 2/7.</text>
</comment>
<dbReference type="Pfam" id="PF02776">
    <property type="entry name" value="TPP_enzyme_N"/>
    <property type="match status" value="1"/>
</dbReference>